<proteinExistence type="predicted"/>
<keyword evidence="2" id="KW-1185">Reference proteome</keyword>
<dbReference type="Proteomes" id="UP001057402">
    <property type="component" value="Chromosome 10"/>
</dbReference>
<evidence type="ECO:0000313" key="2">
    <source>
        <dbReference type="Proteomes" id="UP001057402"/>
    </source>
</evidence>
<comment type="caution">
    <text evidence="1">The sequence shown here is derived from an EMBL/GenBank/DDBJ whole genome shotgun (WGS) entry which is preliminary data.</text>
</comment>
<protein>
    <submittedName>
        <fullName evidence="1">Uncharacterized protein</fullName>
    </submittedName>
</protein>
<evidence type="ECO:0000313" key="1">
    <source>
        <dbReference type="EMBL" id="KAI4321004.1"/>
    </source>
</evidence>
<sequence>MTSDDTQKSHRSRHGVHKSSHGVVSRTYSLIHYPGRQFRLVGPWKLDELQVIMGFVKAVKEDGAPIDHANQ</sequence>
<name>A0ACB9MC86_9MYRT</name>
<accession>A0ACB9MC86</accession>
<dbReference type="EMBL" id="CM042889">
    <property type="protein sequence ID" value="KAI4321004.1"/>
    <property type="molecule type" value="Genomic_DNA"/>
</dbReference>
<organism evidence="1 2">
    <name type="scientific">Melastoma candidum</name>
    <dbReference type="NCBI Taxonomy" id="119954"/>
    <lineage>
        <taxon>Eukaryota</taxon>
        <taxon>Viridiplantae</taxon>
        <taxon>Streptophyta</taxon>
        <taxon>Embryophyta</taxon>
        <taxon>Tracheophyta</taxon>
        <taxon>Spermatophyta</taxon>
        <taxon>Magnoliopsida</taxon>
        <taxon>eudicotyledons</taxon>
        <taxon>Gunneridae</taxon>
        <taxon>Pentapetalae</taxon>
        <taxon>rosids</taxon>
        <taxon>malvids</taxon>
        <taxon>Myrtales</taxon>
        <taxon>Melastomataceae</taxon>
        <taxon>Melastomatoideae</taxon>
        <taxon>Melastomateae</taxon>
        <taxon>Melastoma</taxon>
    </lineage>
</organism>
<reference evidence="2" key="1">
    <citation type="journal article" date="2023" name="Front. Plant Sci.">
        <title>Chromosomal-level genome assembly of Melastoma candidum provides insights into trichome evolution.</title>
        <authorList>
            <person name="Zhong Y."/>
            <person name="Wu W."/>
            <person name="Sun C."/>
            <person name="Zou P."/>
            <person name="Liu Y."/>
            <person name="Dai S."/>
            <person name="Zhou R."/>
        </authorList>
    </citation>
    <scope>NUCLEOTIDE SEQUENCE [LARGE SCALE GENOMIC DNA]</scope>
</reference>
<gene>
    <name evidence="1" type="ORF">MLD38_034428</name>
</gene>